<dbReference type="InterPro" id="IPR002634">
    <property type="entry name" value="BolA"/>
</dbReference>
<reference evidence="2 3" key="1">
    <citation type="submission" date="2015-12" db="EMBL/GenBank/DDBJ databases">
        <title>Draft genome sequence of Moniliophthora roreri, the causal agent of frosty pod rot of cacao.</title>
        <authorList>
            <person name="Aime M.C."/>
            <person name="Diaz-Valderrama J.R."/>
            <person name="Kijpornyongpan T."/>
            <person name="Phillips-Mora W."/>
        </authorList>
    </citation>
    <scope>NUCLEOTIDE SEQUENCE [LARGE SCALE GENOMIC DNA]</scope>
    <source>
        <strain evidence="2 3">MCA 2952</strain>
    </source>
</reference>
<dbReference type="PIRSF" id="PIRSF003113">
    <property type="entry name" value="BolA"/>
    <property type="match status" value="1"/>
</dbReference>
<dbReference type="AlphaFoldDB" id="A0A0W0F0G3"/>
<evidence type="ECO:0000256" key="1">
    <source>
        <dbReference type="RuleBase" id="RU003860"/>
    </source>
</evidence>
<evidence type="ECO:0000313" key="3">
    <source>
        <dbReference type="Proteomes" id="UP000054988"/>
    </source>
</evidence>
<dbReference type="PANTHER" id="PTHR46230:SF7">
    <property type="entry name" value="BOLA-LIKE PROTEIN 1"/>
    <property type="match status" value="1"/>
</dbReference>
<dbReference type="eggNOG" id="KOG2313">
    <property type="taxonomic scope" value="Eukaryota"/>
</dbReference>
<organism evidence="2 3">
    <name type="scientific">Moniliophthora roreri</name>
    <name type="common">Frosty pod rot fungus</name>
    <name type="synonym">Monilia roreri</name>
    <dbReference type="NCBI Taxonomy" id="221103"/>
    <lineage>
        <taxon>Eukaryota</taxon>
        <taxon>Fungi</taxon>
        <taxon>Dikarya</taxon>
        <taxon>Basidiomycota</taxon>
        <taxon>Agaricomycotina</taxon>
        <taxon>Agaricomycetes</taxon>
        <taxon>Agaricomycetidae</taxon>
        <taxon>Agaricales</taxon>
        <taxon>Marasmiineae</taxon>
        <taxon>Marasmiaceae</taxon>
        <taxon>Moniliophthora</taxon>
    </lineage>
</organism>
<dbReference type="InterPro" id="IPR036065">
    <property type="entry name" value="BolA-like_sf"/>
</dbReference>
<evidence type="ECO:0000313" key="2">
    <source>
        <dbReference type="EMBL" id="KTB29798.1"/>
    </source>
</evidence>
<comment type="similarity">
    <text evidence="1">Belongs to the BolA/IbaG family.</text>
</comment>
<dbReference type="SUPFAM" id="SSF82657">
    <property type="entry name" value="BolA-like"/>
    <property type="match status" value="1"/>
</dbReference>
<comment type="caution">
    <text evidence="2">The sequence shown here is derived from an EMBL/GenBank/DDBJ whole genome shotgun (WGS) entry which is preliminary data.</text>
</comment>
<name>A0A0W0F0G3_MONRR</name>
<dbReference type="EMBL" id="LATX01002412">
    <property type="protein sequence ID" value="KTB29798.1"/>
    <property type="molecule type" value="Genomic_DNA"/>
</dbReference>
<gene>
    <name evidence="2" type="ORF">WG66_17677</name>
</gene>
<dbReference type="Gene3D" id="3.30.300.90">
    <property type="entry name" value="BolA-like"/>
    <property type="match status" value="1"/>
</dbReference>
<dbReference type="Pfam" id="PF01722">
    <property type="entry name" value="BolA"/>
    <property type="match status" value="1"/>
</dbReference>
<accession>A0A0W0F0G3</accession>
<sequence>MATQATADEAGPVFISIRQKLSTTLRPAELSIVNDSWRVAATQHRHHAAMRAQGGSNGETHFSINVVSEAFEGKTTIQRHRMIYDILAEELQQGLHSLSLKTKTPVELQKQSQTATPS</sequence>
<evidence type="ECO:0008006" key="4">
    <source>
        <dbReference type="Google" id="ProtNLM"/>
    </source>
</evidence>
<dbReference type="GO" id="GO:0016226">
    <property type="term" value="P:iron-sulfur cluster assembly"/>
    <property type="evidence" value="ECO:0007669"/>
    <property type="project" value="TreeGrafter"/>
</dbReference>
<dbReference type="PANTHER" id="PTHR46230">
    <property type="match status" value="1"/>
</dbReference>
<proteinExistence type="inferred from homology"/>
<protein>
    <recommendedName>
        <fullName evidence="4">Bola-like protein</fullName>
    </recommendedName>
</protein>
<dbReference type="Proteomes" id="UP000054988">
    <property type="component" value="Unassembled WGS sequence"/>
</dbReference>